<dbReference type="Gene3D" id="2.40.70.10">
    <property type="entry name" value="Acid Proteases"/>
    <property type="match status" value="1"/>
</dbReference>
<organism evidence="1">
    <name type="scientific">Solanum chacoense</name>
    <name type="common">Chaco potato</name>
    <dbReference type="NCBI Taxonomy" id="4108"/>
    <lineage>
        <taxon>Eukaryota</taxon>
        <taxon>Viridiplantae</taxon>
        <taxon>Streptophyta</taxon>
        <taxon>Embryophyta</taxon>
        <taxon>Tracheophyta</taxon>
        <taxon>Spermatophyta</taxon>
        <taxon>Magnoliopsida</taxon>
        <taxon>eudicotyledons</taxon>
        <taxon>Gunneridae</taxon>
        <taxon>Pentapetalae</taxon>
        <taxon>asterids</taxon>
        <taxon>lamiids</taxon>
        <taxon>Solanales</taxon>
        <taxon>Solanaceae</taxon>
        <taxon>Solanoideae</taxon>
        <taxon>Solaneae</taxon>
        <taxon>Solanum</taxon>
    </lineage>
</organism>
<protein>
    <submittedName>
        <fullName evidence="1">Putative ovule protein</fullName>
    </submittedName>
</protein>
<accession>A0A0V0H0J4</accession>
<dbReference type="AlphaFoldDB" id="A0A0V0H0J4"/>
<evidence type="ECO:0000313" key="1">
    <source>
        <dbReference type="EMBL" id="JAP13906.1"/>
    </source>
</evidence>
<sequence>MAEDIKPHHYYITGIMEQRKYLILIDTGREENYITRELVTEDKIITIEQSCLELPKASMYTEETTEKEIIIGGVPIVIKFKIYQGNENIILGIKLLEQVKPYNLEDKQLTINYENKRVIIKRTLV</sequence>
<name>A0A0V0H0J4_SOLCH</name>
<dbReference type="InterPro" id="IPR021109">
    <property type="entry name" value="Peptidase_aspartic_dom_sf"/>
</dbReference>
<proteinExistence type="predicted"/>
<reference evidence="1" key="1">
    <citation type="submission" date="2015-12" db="EMBL/GenBank/DDBJ databases">
        <title>Gene expression during late stages of embryo sac development: a critical building block for successful pollen-pistil interactions.</title>
        <authorList>
            <person name="Liu Y."/>
            <person name="Joly V."/>
            <person name="Sabar M."/>
            <person name="Matton D.P."/>
        </authorList>
    </citation>
    <scope>NUCLEOTIDE SEQUENCE</scope>
</reference>
<dbReference type="EMBL" id="GEDG01027345">
    <property type="protein sequence ID" value="JAP13906.1"/>
    <property type="molecule type" value="Transcribed_RNA"/>
</dbReference>